<protein>
    <submittedName>
        <fullName evidence="1">Uncharacterized protein</fullName>
    </submittedName>
</protein>
<dbReference type="EMBL" id="CM037160">
    <property type="protein sequence ID" value="KAH7839848.1"/>
    <property type="molecule type" value="Genomic_DNA"/>
</dbReference>
<gene>
    <name evidence="1" type="ORF">Vadar_009620</name>
</gene>
<reference evidence="1 2" key="1">
    <citation type="journal article" date="2021" name="Hortic Res">
        <title>High-quality reference genome and annotation aids understanding of berry development for evergreen blueberry (Vaccinium darrowii).</title>
        <authorList>
            <person name="Yu J."/>
            <person name="Hulse-Kemp A.M."/>
            <person name="Babiker E."/>
            <person name="Staton M."/>
        </authorList>
    </citation>
    <scope>NUCLEOTIDE SEQUENCE [LARGE SCALE GENOMIC DNA]</scope>
    <source>
        <strain evidence="2">cv. NJ 8807/NJ 8810</strain>
        <tissue evidence="1">Young leaf</tissue>
    </source>
</reference>
<evidence type="ECO:0000313" key="1">
    <source>
        <dbReference type="EMBL" id="KAH7839848.1"/>
    </source>
</evidence>
<accession>A0ACB7XH38</accession>
<proteinExistence type="predicted"/>
<keyword evidence="2" id="KW-1185">Reference proteome</keyword>
<sequence length="333" mass="36688">MEADTERTGPLPSSLTSERRRKPLSDTSNFVIPISSVLRKLSSSLSTPPRNSIHKPKPNPNPNSKPYSSSKTKSGTNPSKSDTSIGSSNYNHNDVPLPKTPPCASVTNSGNGSEEVCEPIVVYSRRDTVKKTKKKGKAVDVPCSYCSLQKTKRNENFSSPLLQKTKDKGKGVAVPFNCSLVNKRRDNGKATAVSISNLGKTKDNGKAVSVPIAFPSLLNTRNKRKLIELPFSCPPLPRTKKIRTEFNEVGDVGPSKSCTVPPPKNKKKRHCLLQGQEPQDVPKSDLPQEFLDLQRAYFKDIDEFELPEEEISESELDKEGEKKCYNHDEVGAP</sequence>
<name>A0ACB7XH38_9ERIC</name>
<comment type="caution">
    <text evidence="1">The sequence shown here is derived from an EMBL/GenBank/DDBJ whole genome shotgun (WGS) entry which is preliminary data.</text>
</comment>
<dbReference type="Proteomes" id="UP000828048">
    <property type="component" value="Chromosome 10"/>
</dbReference>
<organism evidence="1 2">
    <name type="scientific">Vaccinium darrowii</name>
    <dbReference type="NCBI Taxonomy" id="229202"/>
    <lineage>
        <taxon>Eukaryota</taxon>
        <taxon>Viridiplantae</taxon>
        <taxon>Streptophyta</taxon>
        <taxon>Embryophyta</taxon>
        <taxon>Tracheophyta</taxon>
        <taxon>Spermatophyta</taxon>
        <taxon>Magnoliopsida</taxon>
        <taxon>eudicotyledons</taxon>
        <taxon>Gunneridae</taxon>
        <taxon>Pentapetalae</taxon>
        <taxon>asterids</taxon>
        <taxon>Ericales</taxon>
        <taxon>Ericaceae</taxon>
        <taxon>Vaccinioideae</taxon>
        <taxon>Vaccinieae</taxon>
        <taxon>Vaccinium</taxon>
    </lineage>
</organism>
<evidence type="ECO:0000313" key="2">
    <source>
        <dbReference type="Proteomes" id="UP000828048"/>
    </source>
</evidence>